<evidence type="ECO:0000313" key="3">
    <source>
        <dbReference type="Proteomes" id="UP001595767"/>
    </source>
</evidence>
<dbReference type="Proteomes" id="UP001595767">
    <property type="component" value="Unassembled WGS sequence"/>
</dbReference>
<dbReference type="RefSeq" id="WP_378546112.1">
    <property type="nucleotide sequence ID" value="NZ_JBHSBA010000003.1"/>
</dbReference>
<evidence type="ECO:0000256" key="1">
    <source>
        <dbReference type="SAM" id="MobiDB-lite"/>
    </source>
</evidence>
<comment type="caution">
    <text evidence="2">The sequence shown here is derived from an EMBL/GenBank/DDBJ whole genome shotgun (WGS) entry which is preliminary data.</text>
</comment>
<keyword evidence="3" id="KW-1185">Reference proteome</keyword>
<protein>
    <submittedName>
        <fullName evidence="2">Uncharacterized protein</fullName>
    </submittedName>
</protein>
<name>A0ABV8L1T9_9NOCA</name>
<organism evidence="2 3">
    <name type="scientific">Nocardia rhizosphaerae</name>
    <dbReference type="NCBI Taxonomy" id="1691571"/>
    <lineage>
        <taxon>Bacteria</taxon>
        <taxon>Bacillati</taxon>
        <taxon>Actinomycetota</taxon>
        <taxon>Actinomycetes</taxon>
        <taxon>Mycobacteriales</taxon>
        <taxon>Nocardiaceae</taxon>
        <taxon>Nocardia</taxon>
    </lineage>
</organism>
<feature type="region of interest" description="Disordered" evidence="1">
    <location>
        <begin position="1"/>
        <end position="23"/>
    </location>
</feature>
<sequence>MTSDQTDAAEPTPDRPEMPDFTTTVDWHAAPDTCLQLMADYARDKGALSGMVTLYMPWGIATGLVISGKEFFENAAQRARDFAATSGDEMQAKVAELYASAMFDPFAAADVNKSMDDELHQGHRTTTKIHLKNARCLMAGTQQTITHDYLRIQLGQVTAWAPGSLDI</sequence>
<accession>A0ABV8L1T9</accession>
<gene>
    <name evidence="2" type="ORF">ACFOW8_05050</name>
</gene>
<evidence type="ECO:0000313" key="2">
    <source>
        <dbReference type="EMBL" id="MFC4124289.1"/>
    </source>
</evidence>
<reference evidence="3" key="1">
    <citation type="journal article" date="2019" name="Int. J. Syst. Evol. Microbiol.">
        <title>The Global Catalogue of Microorganisms (GCM) 10K type strain sequencing project: providing services to taxonomists for standard genome sequencing and annotation.</title>
        <authorList>
            <consortium name="The Broad Institute Genomics Platform"/>
            <consortium name="The Broad Institute Genome Sequencing Center for Infectious Disease"/>
            <person name="Wu L."/>
            <person name="Ma J."/>
        </authorList>
    </citation>
    <scope>NUCLEOTIDE SEQUENCE [LARGE SCALE GENOMIC DNA]</scope>
    <source>
        <strain evidence="3">CGMCC 4.7204</strain>
    </source>
</reference>
<dbReference type="EMBL" id="JBHSBA010000003">
    <property type="protein sequence ID" value="MFC4124289.1"/>
    <property type="molecule type" value="Genomic_DNA"/>
</dbReference>
<proteinExistence type="predicted"/>